<dbReference type="Pfam" id="PF03099">
    <property type="entry name" value="BPL_LplA_LipB"/>
    <property type="match status" value="1"/>
</dbReference>
<evidence type="ECO:0000313" key="2">
    <source>
        <dbReference type="EMBL" id="RKP15926.1"/>
    </source>
</evidence>
<name>A0A4P9Y9R9_ROZAC</name>
<reference evidence="3" key="1">
    <citation type="journal article" date="2018" name="Nat. Microbiol.">
        <title>Leveraging single-cell genomics to expand the fungal tree of life.</title>
        <authorList>
            <person name="Ahrendt S.R."/>
            <person name="Quandt C.A."/>
            <person name="Ciobanu D."/>
            <person name="Clum A."/>
            <person name="Salamov A."/>
            <person name="Andreopoulos B."/>
            <person name="Cheng J.F."/>
            <person name="Woyke T."/>
            <person name="Pelin A."/>
            <person name="Henrissat B."/>
            <person name="Reynolds N.K."/>
            <person name="Benny G.L."/>
            <person name="Smith M.E."/>
            <person name="James T.Y."/>
            <person name="Grigoriev I.V."/>
        </authorList>
    </citation>
    <scope>NUCLEOTIDE SEQUENCE [LARGE SCALE GENOMIC DNA]</scope>
    <source>
        <strain evidence="3">CSF55</strain>
    </source>
</reference>
<protein>
    <recommendedName>
        <fullName evidence="1">BPL/LPL catalytic domain-containing protein</fullName>
    </recommendedName>
</protein>
<dbReference type="Gene3D" id="3.30.930.10">
    <property type="entry name" value="Bira Bifunctional Protein, Domain 2"/>
    <property type="match status" value="1"/>
</dbReference>
<evidence type="ECO:0000259" key="1">
    <source>
        <dbReference type="Pfam" id="PF03099"/>
    </source>
</evidence>
<dbReference type="GO" id="GO:0004077">
    <property type="term" value="F:biotin--[biotin carboxyl-carrier protein] ligase activity"/>
    <property type="evidence" value="ECO:0007669"/>
    <property type="project" value="TreeGrafter"/>
</dbReference>
<feature type="domain" description="BPL/LPL catalytic" evidence="1">
    <location>
        <begin position="142"/>
        <end position="234"/>
    </location>
</feature>
<organism evidence="2 3">
    <name type="scientific">Rozella allomycis (strain CSF55)</name>
    <dbReference type="NCBI Taxonomy" id="988480"/>
    <lineage>
        <taxon>Eukaryota</taxon>
        <taxon>Fungi</taxon>
        <taxon>Fungi incertae sedis</taxon>
        <taxon>Cryptomycota</taxon>
        <taxon>Cryptomycota incertae sedis</taxon>
        <taxon>Rozella</taxon>
    </lineage>
</organism>
<dbReference type="PANTHER" id="PTHR12835">
    <property type="entry name" value="BIOTIN PROTEIN LIGASE"/>
    <property type="match status" value="1"/>
</dbReference>
<dbReference type="GO" id="GO:0005737">
    <property type="term" value="C:cytoplasm"/>
    <property type="evidence" value="ECO:0007669"/>
    <property type="project" value="TreeGrafter"/>
</dbReference>
<dbReference type="EMBL" id="ML007333">
    <property type="protein sequence ID" value="RKP15926.1"/>
    <property type="molecule type" value="Genomic_DNA"/>
</dbReference>
<proteinExistence type="predicted"/>
<dbReference type="InterPro" id="IPR004143">
    <property type="entry name" value="BPL_LPL_catalytic"/>
</dbReference>
<dbReference type="PANTHER" id="PTHR12835:SF5">
    <property type="entry name" value="BIOTIN--PROTEIN LIGASE"/>
    <property type="match status" value="1"/>
</dbReference>
<dbReference type="Proteomes" id="UP000281549">
    <property type="component" value="Unassembled WGS sequence"/>
</dbReference>
<accession>A0A4P9Y9R9</accession>
<dbReference type="AlphaFoldDB" id="A0A4P9Y9R9"/>
<evidence type="ECO:0000313" key="3">
    <source>
        <dbReference type="Proteomes" id="UP000281549"/>
    </source>
</evidence>
<dbReference type="SUPFAM" id="SSF55681">
    <property type="entry name" value="Class II aaRS and biotin synthetases"/>
    <property type="match status" value="1"/>
</dbReference>
<sequence>MSGIKGGLNKFETLPAAVCCKYGLGRAFLVGFHPEYDPEIEWEDNLFDNTKIVKTRKESNEFFIFLLDKLNLSANLATEISYLPKNMPIYVYFMKKYSREEIKALPAQIDSADVIFVKDMKKTTDFDVNSYKRHLMSKWFEVLPNGSVLIADNQFQGRGRGNNTWISNKGCLQFTFLLKASQLDLKSPNLVQYLVALSVVHGLKSMIPKDDKLLKIGGIIVNSTFDGDLFTLMIGNLIFSISQGLD</sequence>
<dbReference type="InterPro" id="IPR045864">
    <property type="entry name" value="aa-tRNA-synth_II/BPL/LPL"/>
</dbReference>
<gene>
    <name evidence="2" type="ORF">ROZALSC1DRAFT_25875</name>
</gene>